<reference evidence="2 4" key="1">
    <citation type="submission" date="2016-02" db="EMBL/GenBank/DDBJ databases">
        <authorList>
            <person name="Nicholson A.C."/>
            <person name="Humrighouse B.W."/>
            <person name="Loparev V."/>
            <person name="Emery B."/>
            <person name="Graziano J."/>
            <person name="McQuiston J.R."/>
        </authorList>
    </citation>
    <scope>NUCLEOTIDE SEQUENCE [LARGE SCALE GENOMIC DNA]</scope>
    <source>
        <strain evidence="2 4">E6809</strain>
    </source>
</reference>
<dbReference type="EMBL" id="MAHS01000003">
    <property type="protein sequence ID" value="OPB52566.1"/>
    <property type="molecule type" value="Genomic_DNA"/>
</dbReference>
<accession>A0A494JBQ5</accession>
<dbReference type="Pfam" id="PF08878">
    <property type="entry name" value="HamA"/>
    <property type="match status" value="1"/>
</dbReference>
<evidence type="ECO:0000313" key="3">
    <source>
        <dbReference type="EMBL" id="OPB52566.1"/>
    </source>
</evidence>
<dbReference type="RefSeq" id="WP_078720055.1">
    <property type="nucleotide sequence ID" value="NZ_CP014339.1"/>
</dbReference>
<dbReference type="InterPro" id="IPR014976">
    <property type="entry name" value="AbpA_HamA_C"/>
</dbReference>
<dbReference type="AlphaFoldDB" id="A0A494JBQ5"/>
<dbReference type="EMBL" id="CP014339">
    <property type="protein sequence ID" value="AQX51843.1"/>
    <property type="molecule type" value="Genomic_DNA"/>
</dbReference>
<evidence type="ECO:0000313" key="2">
    <source>
        <dbReference type="EMBL" id="AQX51843.1"/>
    </source>
</evidence>
<proteinExistence type="predicted"/>
<evidence type="ECO:0000259" key="1">
    <source>
        <dbReference type="Pfam" id="PF08878"/>
    </source>
</evidence>
<name>A0A494JBQ5_9FLAO</name>
<protein>
    <recommendedName>
        <fullName evidence="1">Anti-bacteriophage protein A/HamA C-terminal domain-containing protein</fullName>
    </recommendedName>
</protein>
<dbReference type="Proteomes" id="UP000189738">
    <property type="component" value="Chromosome"/>
</dbReference>
<sequence>MSRPFKSDLVINEHISESGLKAYHIGFDKNLFRIEPLVDIIRNVIPEFSLGYHCGTNIPLTEIVERLKEAAETVYLTEKYQTRGEFGELILHLLLRDFHNTIPLISKMYFKDAHNVPAHGFDGVQITINGDEKKLWLGESKLYKTGKSGVNDLINDIKKHVNEDYIRKEFNLISRKLPESVPEIEHWRTLMDKHQTLDKIFSSIVIPMVCTYNSNLFSTHKDNTKEYFEEFEKECRDLYDHFNKSKPACSVEIVLLLLPVADKDELNTKLDERLKAMQKI</sequence>
<evidence type="ECO:0000313" key="4">
    <source>
        <dbReference type="Proteomes" id="UP000189738"/>
    </source>
</evidence>
<organism evidence="3">
    <name type="scientific">Elizabethkingia anophelis</name>
    <dbReference type="NCBI Taxonomy" id="1117645"/>
    <lineage>
        <taxon>Bacteria</taxon>
        <taxon>Pseudomonadati</taxon>
        <taxon>Bacteroidota</taxon>
        <taxon>Flavobacteriia</taxon>
        <taxon>Flavobacteriales</taxon>
        <taxon>Weeksellaceae</taxon>
        <taxon>Elizabethkingia</taxon>
    </lineage>
</organism>
<feature type="domain" description="Anti-bacteriophage protein A/HamA C-terminal" evidence="1">
    <location>
        <begin position="13"/>
        <end position="274"/>
    </location>
</feature>
<reference evidence="3" key="2">
    <citation type="submission" date="2016-06" db="EMBL/GenBank/DDBJ databases">
        <authorList>
            <person name="Nicholson A.C."/>
        </authorList>
    </citation>
    <scope>NUCLEOTIDE SEQUENCE [LARGE SCALE GENOMIC DNA]</scope>
    <source>
        <strain evidence="3">E6809</strain>
    </source>
</reference>
<gene>
    <name evidence="2" type="ORF">AYC66_14630</name>
    <name evidence="3" type="ORF">BAY09_15575</name>
</gene>